<dbReference type="EMBL" id="AAOF01000002">
    <property type="protein sequence ID" value="EAR22753.1"/>
    <property type="molecule type" value="Genomic_DNA"/>
</dbReference>
<evidence type="ECO:0000313" key="2">
    <source>
        <dbReference type="EMBL" id="EAR22753.1"/>
    </source>
</evidence>
<dbReference type="HOGENOM" id="CLU_958848_0_0_6"/>
<keyword evidence="3" id="KW-1185">Reference proteome</keyword>
<dbReference type="PANTHER" id="PTHR12788:SF10">
    <property type="entry name" value="PROTEIN-TYROSINE SULFOTRANSFERASE"/>
    <property type="match status" value="1"/>
</dbReference>
<dbReference type="AlphaFoldDB" id="A4BNF4"/>
<dbReference type="SUPFAM" id="SSF52540">
    <property type="entry name" value="P-loop containing nucleoside triphosphate hydrolases"/>
    <property type="match status" value="1"/>
</dbReference>
<name>A4BNF4_9GAMM</name>
<keyword evidence="1 2" id="KW-0808">Transferase</keyword>
<organism evidence="2 3">
    <name type="scientific">Nitrococcus mobilis Nb-231</name>
    <dbReference type="NCBI Taxonomy" id="314278"/>
    <lineage>
        <taxon>Bacteria</taxon>
        <taxon>Pseudomonadati</taxon>
        <taxon>Pseudomonadota</taxon>
        <taxon>Gammaproteobacteria</taxon>
        <taxon>Chromatiales</taxon>
        <taxon>Ectothiorhodospiraceae</taxon>
        <taxon>Nitrococcus</taxon>
    </lineage>
</organism>
<dbReference type="RefSeq" id="WP_005002039.1">
    <property type="nucleotide sequence ID" value="NZ_CH672427.1"/>
</dbReference>
<dbReference type="OrthoDB" id="9179784at2"/>
<dbReference type="STRING" id="314278.NB231_09883"/>
<evidence type="ECO:0000256" key="1">
    <source>
        <dbReference type="ARBA" id="ARBA00022679"/>
    </source>
</evidence>
<dbReference type="eggNOG" id="COG3551">
    <property type="taxonomic scope" value="Bacteria"/>
</dbReference>
<dbReference type="Gene3D" id="3.40.50.300">
    <property type="entry name" value="P-loop containing nucleotide triphosphate hydrolases"/>
    <property type="match status" value="1"/>
</dbReference>
<dbReference type="GO" id="GO:0008476">
    <property type="term" value="F:protein-tyrosine sulfotransferase activity"/>
    <property type="evidence" value="ECO:0007669"/>
    <property type="project" value="InterPro"/>
</dbReference>
<dbReference type="Pfam" id="PF13469">
    <property type="entry name" value="Sulfotransfer_3"/>
    <property type="match status" value="1"/>
</dbReference>
<dbReference type="PANTHER" id="PTHR12788">
    <property type="entry name" value="PROTEIN-TYROSINE SULFOTRANSFERASE 2"/>
    <property type="match status" value="1"/>
</dbReference>
<reference evidence="2 3" key="1">
    <citation type="submission" date="2006-02" db="EMBL/GenBank/DDBJ databases">
        <authorList>
            <person name="Waterbury J."/>
            <person name="Ferriera S."/>
            <person name="Johnson J."/>
            <person name="Kravitz S."/>
            <person name="Halpern A."/>
            <person name="Remington K."/>
            <person name="Beeson K."/>
            <person name="Tran B."/>
            <person name="Rogers Y.-H."/>
            <person name="Friedman R."/>
            <person name="Venter J.C."/>
        </authorList>
    </citation>
    <scope>NUCLEOTIDE SEQUENCE [LARGE SCALE GENOMIC DNA]</scope>
    <source>
        <strain evidence="2 3">Nb-231</strain>
    </source>
</reference>
<gene>
    <name evidence="2" type="ORF">NB231_09883</name>
</gene>
<protein>
    <submittedName>
        <fullName evidence="2">Sulfotransferase domain superfamily protein</fullName>
    </submittedName>
</protein>
<dbReference type="Proteomes" id="UP000003374">
    <property type="component" value="Unassembled WGS sequence"/>
</dbReference>
<evidence type="ECO:0000313" key="3">
    <source>
        <dbReference type="Proteomes" id="UP000003374"/>
    </source>
</evidence>
<comment type="caution">
    <text evidence="2">The sequence shown here is derived from an EMBL/GenBank/DDBJ whole genome shotgun (WGS) entry which is preliminary data.</text>
</comment>
<dbReference type="InterPro" id="IPR026634">
    <property type="entry name" value="TPST-like"/>
</dbReference>
<proteinExistence type="predicted"/>
<dbReference type="InterPro" id="IPR027417">
    <property type="entry name" value="P-loop_NTPase"/>
</dbReference>
<sequence length="286" mass="33785">MNRCTPPIIILGMHRSGTSLVARMLEEIGLFLGWRKDINHEAWFFLRLNDWLLRQCGGAWDHPTPIHHLLTNSLGRRMVTDYLRFMLGAPRAATYLGLQQYFRYRSIPAIERPWGWKDPRNTFTLPLWLDLFPEARIVHVYRHGIDVAASLTHRQGENLALSQRRFRSRQWLYAFITPRQDGFTESWRCAELDEALRLWCEYIYKARAHAANLGNRVMEIRYETLLENPHRELSSLAAFCSLPVSKKLLERVAGRIHPSRAFAHRHDPMLRKLAERWREQLQPFGY</sequence>
<accession>A4BNF4</accession>